<comment type="caution">
    <text evidence="1">The sequence shown here is derived from an EMBL/GenBank/DDBJ whole genome shotgun (WGS) entry which is preliminary data.</text>
</comment>
<dbReference type="Proteomes" id="UP001152300">
    <property type="component" value="Unassembled WGS sequence"/>
</dbReference>
<evidence type="ECO:0008006" key="3">
    <source>
        <dbReference type="Google" id="ProtNLM"/>
    </source>
</evidence>
<evidence type="ECO:0000313" key="1">
    <source>
        <dbReference type="EMBL" id="KAJ8062956.1"/>
    </source>
</evidence>
<dbReference type="EMBL" id="JAPEIS010000009">
    <property type="protein sequence ID" value="KAJ8062956.1"/>
    <property type="molecule type" value="Genomic_DNA"/>
</dbReference>
<gene>
    <name evidence="1" type="ORF">OCU04_008203</name>
</gene>
<evidence type="ECO:0000313" key="2">
    <source>
        <dbReference type="Proteomes" id="UP001152300"/>
    </source>
</evidence>
<sequence length="955" mass="109865">MQSLWFRAAQTRSSCHCNACVKIGSTIARQTTNAIGKRRRVSIGDIFTACYSTILATAAVADSNRKAQRREQWDRLIAEAKVGLPTDKVEERQDSPVEGSANEVENQISGTSEISKMPGFLGNKFSFPRTGINATKAESTGPMTWDGASWTAASSMSRLGTHLNIASSNITKHVESTAPDTSQDPVPSPTILPVQSATPENIALERFGEYIPTNSMLQPREVKTRKHLDRVETSIAKLVHQLMWTTKLSPIAADFHSASSTIFLQTEKMIERVEELQRGDITMPAYQMNAEVGEERSHLHDALMALFKKTSPGQNNLNLILAKICYNLLISSVSPNIFTYNFLIEKLTELMLHDHAQIIVDSFLYDTKFKPTPRTIQVILNHYATKNDLEGYRSIIRRMRAVDGSMRVARRHPNQLFEHPKYLAWAEKHAQRLISRNGWLVRKVPRDESIFDALIKTSSHITTARQAVMYIRASLRQNNKIRPESLCEAVTSCVAQLDHAAGESLLKSILESWAENIEKPDLIVLTKSTRWAIRELLHLCGIDPSRDLPQTLPVDVPRWNLGRLLFYLNLGSIRDSVDRFVARINSLQDILHISSKRSKYNIIHTWHREYPEFGDTQVRDYLPTKPETQNRSSSQSRIERCLEIFDNFAKTEKARAKKSKQGASQARRVMLQSLEAKVALSNANIFSTEMCLVSLYYDRLPRDWKYTYHIRLKQSPYMSYGHRIAVLKGLKRLQKLHIIGYQINLSLRHIVLLQREIYYIEREREQRIIDLTAKINVSAKQIKRFAWHLHLVKQRIKLNSQSLRLSGLREMNVLEDVINRSKRHIKLLEQELQLDFPHVNPERKLRKLNLSLNKVNQRKHHIKLLAEEIYLSYPPLVARKTYTIDSNSDWKVLRKSHKDLSFQYDLPVNKLLPAEEQEYEVIQELAVERTIRFKQREEHLSDEEKVSPVSFESPV</sequence>
<keyword evidence="2" id="KW-1185">Reference proteome</keyword>
<name>A0A9X0DGS8_9HELO</name>
<accession>A0A9X0DGS8</accession>
<dbReference type="OrthoDB" id="185373at2759"/>
<organism evidence="1 2">
    <name type="scientific">Sclerotinia nivalis</name>
    <dbReference type="NCBI Taxonomy" id="352851"/>
    <lineage>
        <taxon>Eukaryota</taxon>
        <taxon>Fungi</taxon>
        <taxon>Dikarya</taxon>
        <taxon>Ascomycota</taxon>
        <taxon>Pezizomycotina</taxon>
        <taxon>Leotiomycetes</taxon>
        <taxon>Helotiales</taxon>
        <taxon>Sclerotiniaceae</taxon>
        <taxon>Sclerotinia</taxon>
    </lineage>
</organism>
<proteinExistence type="predicted"/>
<protein>
    <recommendedName>
        <fullName evidence="3">Pentatricopeptide repeat domain-containing protein</fullName>
    </recommendedName>
</protein>
<reference evidence="1" key="1">
    <citation type="submission" date="2022-11" db="EMBL/GenBank/DDBJ databases">
        <title>Genome Resource of Sclerotinia nivalis Strain SnTB1, a Plant Pathogen Isolated from American Ginseng.</title>
        <authorList>
            <person name="Fan S."/>
        </authorList>
    </citation>
    <scope>NUCLEOTIDE SEQUENCE</scope>
    <source>
        <strain evidence="1">SnTB1</strain>
    </source>
</reference>
<dbReference type="AlphaFoldDB" id="A0A9X0DGS8"/>